<dbReference type="EMBL" id="CAJOBJ010007156">
    <property type="protein sequence ID" value="CAF4079132.1"/>
    <property type="molecule type" value="Genomic_DNA"/>
</dbReference>
<gene>
    <name evidence="3" type="ORF">GIL414_LOCUS15962</name>
    <name evidence="2" type="ORF">KQP761_LOCUS11221</name>
</gene>
<reference evidence="2" key="1">
    <citation type="submission" date="2021-02" db="EMBL/GenBank/DDBJ databases">
        <authorList>
            <person name="Nowell W R."/>
        </authorList>
    </citation>
    <scope>NUCLEOTIDE SEQUENCE</scope>
</reference>
<evidence type="ECO:0000313" key="3">
    <source>
        <dbReference type="EMBL" id="CAF4079132.1"/>
    </source>
</evidence>
<evidence type="ECO:0008006" key="5">
    <source>
        <dbReference type="Google" id="ProtNLM"/>
    </source>
</evidence>
<comment type="caution">
    <text evidence="2">The sequence shown here is derived from an EMBL/GenBank/DDBJ whole genome shotgun (WGS) entry which is preliminary data.</text>
</comment>
<sequence>MAFSSSNKPRCATCGKNIGTFTCRGCSQDFCLSHAQEHRQLLGKKMDEDVILMHDQLQQCLNQQVKQPSLHPLMKEINEWEKQSIEKIQLVAQNTRQKFLDIISKHTNNAKIALISIKEQLSRARDEDDFFEADINEWKEKLEKLKTDLNTPKAITIKLDDNMNSFIPKISISEGPMIIETFEKILGDIDIQDKGRLITHGSSKGYALVRSKGEYSSGQHLFCFTIENIGTGNWILFSIVSKNAPITEMSYSTPTTYGWAGINQVYLNGTCSNGFNGYKTNMETNHTLEFMIDCDKQKLRLRNEQTQSMYELDIDISKCPFPWYIILNLYHPGTRLRFLQ</sequence>
<proteinExistence type="predicted"/>
<dbReference type="Gene3D" id="2.60.120.920">
    <property type="match status" value="1"/>
</dbReference>
<dbReference type="InterPro" id="IPR013320">
    <property type="entry name" value="ConA-like_dom_sf"/>
</dbReference>
<dbReference type="SUPFAM" id="SSF49899">
    <property type="entry name" value="Concanavalin A-like lectins/glucanases"/>
    <property type="match status" value="1"/>
</dbReference>
<organism evidence="2 4">
    <name type="scientific">Rotaria magnacalcarata</name>
    <dbReference type="NCBI Taxonomy" id="392030"/>
    <lineage>
        <taxon>Eukaryota</taxon>
        <taxon>Metazoa</taxon>
        <taxon>Spiralia</taxon>
        <taxon>Gnathifera</taxon>
        <taxon>Rotifera</taxon>
        <taxon>Eurotatoria</taxon>
        <taxon>Bdelloidea</taxon>
        <taxon>Philodinida</taxon>
        <taxon>Philodinidae</taxon>
        <taxon>Rotaria</taxon>
    </lineage>
</organism>
<evidence type="ECO:0000256" key="1">
    <source>
        <dbReference type="SAM" id="Coils"/>
    </source>
</evidence>
<evidence type="ECO:0000313" key="4">
    <source>
        <dbReference type="Proteomes" id="UP000663834"/>
    </source>
</evidence>
<dbReference type="EMBL" id="CAJNOW010004943">
    <property type="protein sequence ID" value="CAF1434764.1"/>
    <property type="molecule type" value="Genomic_DNA"/>
</dbReference>
<dbReference type="OrthoDB" id="9999823at2759"/>
<dbReference type="Proteomes" id="UP000681720">
    <property type="component" value="Unassembled WGS sequence"/>
</dbReference>
<feature type="coiled-coil region" evidence="1">
    <location>
        <begin position="121"/>
        <end position="148"/>
    </location>
</feature>
<dbReference type="AlphaFoldDB" id="A0A815NV52"/>
<evidence type="ECO:0000313" key="2">
    <source>
        <dbReference type="EMBL" id="CAF1434764.1"/>
    </source>
</evidence>
<keyword evidence="1" id="KW-0175">Coiled coil</keyword>
<dbReference type="Proteomes" id="UP000663834">
    <property type="component" value="Unassembled WGS sequence"/>
</dbReference>
<name>A0A815NV52_9BILA</name>
<protein>
    <recommendedName>
        <fullName evidence="5">B box-type domain-containing protein</fullName>
    </recommendedName>
</protein>
<dbReference type="InterPro" id="IPR043136">
    <property type="entry name" value="B30.2/SPRY_sf"/>
</dbReference>
<accession>A0A815NV52</accession>